<gene>
    <name evidence="2" type="ORF">HNR23_005068</name>
</gene>
<keyword evidence="3" id="KW-1185">Reference proteome</keyword>
<organism evidence="2 3">
    <name type="scientific">Nocardiopsis mwathae</name>
    <dbReference type="NCBI Taxonomy" id="1472723"/>
    <lineage>
        <taxon>Bacteria</taxon>
        <taxon>Bacillati</taxon>
        <taxon>Actinomycetota</taxon>
        <taxon>Actinomycetes</taxon>
        <taxon>Streptosporangiales</taxon>
        <taxon>Nocardiopsidaceae</taxon>
        <taxon>Nocardiopsis</taxon>
    </lineage>
</organism>
<sequence length="84" mass="7923">MPKKTLATLGVAAAGVLLAAAPAHAYNNDAGPVSAEVGVAIEAEAAALAELGNAGNDAGPVSAEVAIEAEADVSVGIGNADNEG</sequence>
<evidence type="ECO:0000313" key="3">
    <source>
        <dbReference type="Proteomes" id="UP000546642"/>
    </source>
</evidence>
<name>A0A7X0D7Z7_9ACTN</name>
<dbReference type="Proteomes" id="UP000546642">
    <property type="component" value="Unassembled WGS sequence"/>
</dbReference>
<dbReference type="EMBL" id="JACHDS010000001">
    <property type="protein sequence ID" value="MBB6175008.1"/>
    <property type="molecule type" value="Genomic_DNA"/>
</dbReference>
<comment type="caution">
    <text evidence="2">The sequence shown here is derived from an EMBL/GenBank/DDBJ whole genome shotgun (WGS) entry which is preliminary data.</text>
</comment>
<evidence type="ECO:0000313" key="2">
    <source>
        <dbReference type="EMBL" id="MBB6175008.1"/>
    </source>
</evidence>
<proteinExistence type="predicted"/>
<dbReference type="RefSeq" id="WP_184079410.1">
    <property type="nucleotide sequence ID" value="NZ_JACHDS010000001.1"/>
</dbReference>
<feature type="signal peptide" evidence="1">
    <location>
        <begin position="1"/>
        <end position="25"/>
    </location>
</feature>
<accession>A0A7X0D7Z7</accession>
<keyword evidence="1" id="KW-0732">Signal</keyword>
<evidence type="ECO:0000256" key="1">
    <source>
        <dbReference type="SAM" id="SignalP"/>
    </source>
</evidence>
<reference evidence="2 3" key="1">
    <citation type="submission" date="2020-08" db="EMBL/GenBank/DDBJ databases">
        <title>Sequencing the genomes of 1000 actinobacteria strains.</title>
        <authorList>
            <person name="Klenk H.-P."/>
        </authorList>
    </citation>
    <scope>NUCLEOTIDE SEQUENCE [LARGE SCALE GENOMIC DNA]</scope>
    <source>
        <strain evidence="2 3">DSM 46659</strain>
    </source>
</reference>
<protein>
    <submittedName>
        <fullName evidence="2">Uncharacterized protein</fullName>
    </submittedName>
</protein>
<feature type="chain" id="PRO_5030743152" evidence="1">
    <location>
        <begin position="26"/>
        <end position="84"/>
    </location>
</feature>
<dbReference type="AlphaFoldDB" id="A0A7X0D7Z7"/>